<dbReference type="SUPFAM" id="SSF55486">
    <property type="entry name" value="Metalloproteases ('zincins'), catalytic domain"/>
    <property type="match status" value="1"/>
</dbReference>
<sequence length="119" mass="13532">MVQQAYWELPESVRDSLDNLDILVEDIPGPEAADTDDPDGPDDHQHGHTLLGLYVGVPLVDRYAADPMMPDRIYIYRLPILDICDTHEEVVREVRTTLLHEIGHYLGLSEHDLDRLGYA</sequence>
<dbReference type="Pfam" id="PF06262">
    <property type="entry name" value="Zincin_1"/>
    <property type="match status" value="1"/>
</dbReference>
<accession>A0AA35RV57</accession>
<comment type="caution">
    <text evidence="2">The sequence shown here is derived from an EMBL/GenBank/DDBJ whole genome shotgun (WGS) entry which is preliminary data.</text>
</comment>
<name>A0AA35RV57_GEOBA</name>
<keyword evidence="3" id="KW-1185">Reference proteome</keyword>
<dbReference type="InterPro" id="IPR010428">
    <property type="entry name" value="Zincin_1"/>
</dbReference>
<protein>
    <recommendedName>
        <fullName evidence="4">Metallopeptidase family protein</fullName>
    </recommendedName>
</protein>
<dbReference type="EMBL" id="CASHTH010001687">
    <property type="protein sequence ID" value="CAI8018269.1"/>
    <property type="molecule type" value="Genomic_DNA"/>
</dbReference>
<dbReference type="InterPro" id="IPR038555">
    <property type="entry name" value="Zincin_1_sf"/>
</dbReference>
<feature type="region of interest" description="Disordered" evidence="1">
    <location>
        <begin position="27"/>
        <end position="47"/>
    </location>
</feature>
<dbReference type="Gene3D" id="3.30.2010.20">
    <property type="match status" value="1"/>
</dbReference>
<evidence type="ECO:0000313" key="3">
    <source>
        <dbReference type="Proteomes" id="UP001174909"/>
    </source>
</evidence>
<dbReference type="Proteomes" id="UP001174909">
    <property type="component" value="Unassembled WGS sequence"/>
</dbReference>
<evidence type="ECO:0008006" key="4">
    <source>
        <dbReference type="Google" id="ProtNLM"/>
    </source>
</evidence>
<organism evidence="2 3">
    <name type="scientific">Geodia barretti</name>
    <name type="common">Barrett's horny sponge</name>
    <dbReference type="NCBI Taxonomy" id="519541"/>
    <lineage>
        <taxon>Eukaryota</taxon>
        <taxon>Metazoa</taxon>
        <taxon>Porifera</taxon>
        <taxon>Demospongiae</taxon>
        <taxon>Heteroscleromorpha</taxon>
        <taxon>Tetractinellida</taxon>
        <taxon>Astrophorina</taxon>
        <taxon>Geodiidae</taxon>
        <taxon>Geodia</taxon>
    </lineage>
</organism>
<reference evidence="2" key="1">
    <citation type="submission" date="2023-03" db="EMBL/GenBank/DDBJ databases">
        <authorList>
            <person name="Steffen K."/>
            <person name="Cardenas P."/>
        </authorList>
    </citation>
    <scope>NUCLEOTIDE SEQUENCE</scope>
</reference>
<dbReference type="AlphaFoldDB" id="A0AA35RV57"/>
<proteinExistence type="predicted"/>
<evidence type="ECO:0000256" key="1">
    <source>
        <dbReference type="SAM" id="MobiDB-lite"/>
    </source>
</evidence>
<gene>
    <name evidence="2" type="ORF">GBAR_LOCUS11063</name>
</gene>
<dbReference type="CDD" id="cd12952">
    <property type="entry name" value="MMP_ACEL2062"/>
    <property type="match status" value="1"/>
</dbReference>
<evidence type="ECO:0000313" key="2">
    <source>
        <dbReference type="EMBL" id="CAI8018269.1"/>
    </source>
</evidence>